<dbReference type="Proteomes" id="UP001566132">
    <property type="component" value="Unassembled WGS sequence"/>
</dbReference>
<comment type="caution">
    <text evidence="1">The sequence shown here is derived from an EMBL/GenBank/DDBJ whole genome shotgun (WGS) entry which is preliminary data.</text>
</comment>
<gene>
    <name evidence="1" type="ORF">ABEB36_004414</name>
</gene>
<reference evidence="1 2" key="1">
    <citation type="submission" date="2024-05" db="EMBL/GenBank/DDBJ databases">
        <title>Genetic variation in Jamaican populations of the coffee berry borer (Hypothenemus hampei).</title>
        <authorList>
            <person name="Errbii M."/>
            <person name="Myrie A."/>
        </authorList>
    </citation>
    <scope>NUCLEOTIDE SEQUENCE [LARGE SCALE GENOMIC DNA]</scope>
    <source>
        <strain evidence="1">JA-Hopewell-2020-01-JO</strain>
        <tissue evidence="1">Whole body</tissue>
    </source>
</reference>
<evidence type="ECO:0000313" key="1">
    <source>
        <dbReference type="EMBL" id="KAL1509719.1"/>
    </source>
</evidence>
<protein>
    <submittedName>
        <fullName evidence="1">Uncharacterized protein</fullName>
    </submittedName>
</protein>
<sequence>MDDYFKKTVRNKNGPFKISKYKRFTYNGSEITVAEDQNISASQSFNALKKGVDPKSFDYQTVLKLYEDPIPLNKKKLENIFNLRKYIPPAYQEWYENLSSNSNITLDLCEDCDFEDTEAD</sequence>
<name>A0ABD1F3K8_HYPHA</name>
<keyword evidence="2" id="KW-1185">Reference proteome</keyword>
<evidence type="ECO:0000313" key="2">
    <source>
        <dbReference type="Proteomes" id="UP001566132"/>
    </source>
</evidence>
<proteinExistence type="predicted"/>
<dbReference type="EMBL" id="JBDJPC010000003">
    <property type="protein sequence ID" value="KAL1509719.1"/>
    <property type="molecule type" value="Genomic_DNA"/>
</dbReference>
<organism evidence="1 2">
    <name type="scientific">Hypothenemus hampei</name>
    <name type="common">Coffee berry borer</name>
    <dbReference type="NCBI Taxonomy" id="57062"/>
    <lineage>
        <taxon>Eukaryota</taxon>
        <taxon>Metazoa</taxon>
        <taxon>Ecdysozoa</taxon>
        <taxon>Arthropoda</taxon>
        <taxon>Hexapoda</taxon>
        <taxon>Insecta</taxon>
        <taxon>Pterygota</taxon>
        <taxon>Neoptera</taxon>
        <taxon>Endopterygota</taxon>
        <taxon>Coleoptera</taxon>
        <taxon>Polyphaga</taxon>
        <taxon>Cucujiformia</taxon>
        <taxon>Curculionidae</taxon>
        <taxon>Scolytinae</taxon>
        <taxon>Hypothenemus</taxon>
    </lineage>
</organism>
<dbReference type="AlphaFoldDB" id="A0ABD1F3K8"/>
<accession>A0ABD1F3K8</accession>